<keyword evidence="8" id="KW-0675">Receptor</keyword>
<evidence type="ECO:0008006" key="17">
    <source>
        <dbReference type="Google" id="ProtNLM"/>
    </source>
</evidence>
<evidence type="ECO:0000256" key="2">
    <source>
        <dbReference type="ARBA" id="ARBA00022448"/>
    </source>
</evidence>
<sequence length="643" mass="70893">MTRRRLGGAAVCGALISVLLACSLSADEVPGETEQSMALIGKGRELLAFREVEVVTLPAMRAQSPEEAQSSVTVLSGEDVKRWGTLGLADAFRGIAGIDVLRVTPNQWEVTARGFNQLLSKRMLVMVDGRTVYADFHGLTPWDALPVVLEDIERIEIIRGPGSALYGANAFNGVINIVTRPVESSVGTRLATRIGDRHFFENSVIHADTIGSWGYKFTGGWRQREVCEGAAPYAMKKVTVLAQRGFGQNAMLTISAGAVDGQFQYLIDHLNYNEIDGWTGYGEVDLDVGELSLQMFTNVISFSQTDSIFDGSSDGRIMTYDGEAQYSRILGPGQRLVVGGSMRRNDIRCDLLGGDRVQYLTAGYVQHEWRPTQHVEILLGGRADYHELTGEHLTPRASMVVNPWKGHYIRASGGSAFLNPTFLESYISYVTSSVPGFDLSVRGDEGLSPETVISYELGYRFARPEFTLRAEAFHCELSDLIMRKVVETIPSPPAPIPGVPMSIEYRNETDGKVYGGEFSLSVAPSKGLRVLSSYSYQRVEDPDTESGLSLSPRHKASLGVDLGLPFRSTATLWSHFVSSTEWETGRVDDRLLVNGYLAHDLWKDRMVIEVAVVNLLGEEMREYPDAYLLERQVSVGILLSHLR</sequence>
<dbReference type="InterPro" id="IPR037066">
    <property type="entry name" value="Plug_dom_sf"/>
</dbReference>
<dbReference type="Proteomes" id="UP000052008">
    <property type="component" value="Unassembled WGS sequence"/>
</dbReference>
<keyword evidence="3 10" id="KW-1134">Transmembrane beta strand</keyword>
<dbReference type="Gene3D" id="2.170.130.10">
    <property type="entry name" value="TonB-dependent receptor, plug domain"/>
    <property type="match status" value="1"/>
</dbReference>
<dbReference type="PATRIC" id="fig|1703770.3.peg.287"/>
<protein>
    <recommendedName>
        <fullName evidence="17">TonB-dependent receptor</fullName>
    </recommendedName>
</protein>
<dbReference type="PANTHER" id="PTHR30069:SF29">
    <property type="entry name" value="HEMOGLOBIN AND HEMOGLOBIN-HAPTOGLOBIN-BINDING PROTEIN 1-RELATED"/>
    <property type="match status" value="1"/>
</dbReference>
<evidence type="ECO:0000259" key="13">
    <source>
        <dbReference type="Pfam" id="PF00593"/>
    </source>
</evidence>
<dbReference type="GO" id="GO:0009279">
    <property type="term" value="C:cell outer membrane"/>
    <property type="evidence" value="ECO:0007669"/>
    <property type="project" value="UniProtKB-SubCell"/>
</dbReference>
<evidence type="ECO:0000256" key="3">
    <source>
        <dbReference type="ARBA" id="ARBA00022452"/>
    </source>
</evidence>
<keyword evidence="6 11" id="KW-0798">TonB box</keyword>
<evidence type="ECO:0000259" key="14">
    <source>
        <dbReference type="Pfam" id="PF07715"/>
    </source>
</evidence>
<evidence type="ECO:0000256" key="12">
    <source>
        <dbReference type="SAM" id="SignalP"/>
    </source>
</evidence>
<keyword evidence="7 10" id="KW-0472">Membrane</keyword>
<evidence type="ECO:0000256" key="7">
    <source>
        <dbReference type="ARBA" id="ARBA00023136"/>
    </source>
</evidence>
<dbReference type="Gene3D" id="2.40.170.20">
    <property type="entry name" value="TonB-dependent receptor, beta-barrel domain"/>
    <property type="match status" value="1"/>
</dbReference>
<feature type="chain" id="PRO_5006639677" description="TonB-dependent receptor" evidence="12">
    <location>
        <begin position="27"/>
        <end position="643"/>
    </location>
</feature>
<name>A0A0S7WVW2_UNCT6</name>
<evidence type="ECO:0000256" key="9">
    <source>
        <dbReference type="ARBA" id="ARBA00023237"/>
    </source>
</evidence>
<dbReference type="PROSITE" id="PS51257">
    <property type="entry name" value="PROKAR_LIPOPROTEIN"/>
    <property type="match status" value="1"/>
</dbReference>
<evidence type="ECO:0000256" key="6">
    <source>
        <dbReference type="ARBA" id="ARBA00023077"/>
    </source>
</evidence>
<dbReference type="Pfam" id="PF00593">
    <property type="entry name" value="TonB_dep_Rec_b-barrel"/>
    <property type="match status" value="1"/>
</dbReference>
<organism evidence="15 16">
    <name type="scientific">candidate division TA06 bacterium DG_24</name>
    <dbReference type="NCBI Taxonomy" id="1703770"/>
    <lineage>
        <taxon>Bacteria</taxon>
        <taxon>Bacteria division TA06</taxon>
    </lineage>
</organism>
<evidence type="ECO:0000256" key="11">
    <source>
        <dbReference type="RuleBase" id="RU003357"/>
    </source>
</evidence>
<dbReference type="PANTHER" id="PTHR30069">
    <property type="entry name" value="TONB-DEPENDENT OUTER MEMBRANE RECEPTOR"/>
    <property type="match status" value="1"/>
</dbReference>
<dbReference type="STRING" id="1703770.AMJ39_01070"/>
<accession>A0A0S7WVW2</accession>
<evidence type="ECO:0000313" key="15">
    <source>
        <dbReference type="EMBL" id="KPJ54350.1"/>
    </source>
</evidence>
<dbReference type="EMBL" id="LIZS01000004">
    <property type="protein sequence ID" value="KPJ54350.1"/>
    <property type="molecule type" value="Genomic_DNA"/>
</dbReference>
<feature type="domain" description="TonB-dependent receptor plug" evidence="14">
    <location>
        <begin position="66"/>
        <end position="174"/>
    </location>
</feature>
<dbReference type="GO" id="GO:0015344">
    <property type="term" value="F:siderophore uptake transmembrane transporter activity"/>
    <property type="evidence" value="ECO:0007669"/>
    <property type="project" value="TreeGrafter"/>
</dbReference>
<evidence type="ECO:0000256" key="5">
    <source>
        <dbReference type="ARBA" id="ARBA00022729"/>
    </source>
</evidence>
<comment type="similarity">
    <text evidence="10 11">Belongs to the TonB-dependent receptor family.</text>
</comment>
<dbReference type="Pfam" id="PF07715">
    <property type="entry name" value="Plug"/>
    <property type="match status" value="1"/>
</dbReference>
<proteinExistence type="inferred from homology"/>
<dbReference type="SUPFAM" id="SSF56935">
    <property type="entry name" value="Porins"/>
    <property type="match status" value="1"/>
</dbReference>
<dbReference type="InterPro" id="IPR000531">
    <property type="entry name" value="Beta-barrel_TonB"/>
</dbReference>
<keyword evidence="2 10" id="KW-0813">Transport</keyword>
<dbReference type="InterPro" id="IPR012910">
    <property type="entry name" value="Plug_dom"/>
</dbReference>
<keyword evidence="5 12" id="KW-0732">Signal</keyword>
<evidence type="ECO:0000256" key="1">
    <source>
        <dbReference type="ARBA" id="ARBA00004571"/>
    </source>
</evidence>
<dbReference type="AlphaFoldDB" id="A0A0S7WVW2"/>
<comment type="subcellular location">
    <subcellularLocation>
        <location evidence="1 10">Cell outer membrane</location>
        <topology evidence="1 10">Multi-pass membrane protein</topology>
    </subcellularLocation>
</comment>
<comment type="caution">
    <text evidence="15">The sequence shown here is derived from an EMBL/GenBank/DDBJ whole genome shotgun (WGS) entry which is preliminary data.</text>
</comment>
<feature type="domain" description="TonB-dependent receptor-like beta-barrel" evidence="13">
    <location>
        <begin position="268"/>
        <end position="598"/>
    </location>
</feature>
<dbReference type="PROSITE" id="PS52016">
    <property type="entry name" value="TONB_DEPENDENT_REC_3"/>
    <property type="match status" value="1"/>
</dbReference>
<feature type="signal peptide" evidence="12">
    <location>
        <begin position="1"/>
        <end position="26"/>
    </location>
</feature>
<evidence type="ECO:0000256" key="8">
    <source>
        <dbReference type="ARBA" id="ARBA00023170"/>
    </source>
</evidence>
<dbReference type="GO" id="GO:0044718">
    <property type="term" value="P:siderophore transmembrane transport"/>
    <property type="evidence" value="ECO:0007669"/>
    <property type="project" value="TreeGrafter"/>
</dbReference>
<evidence type="ECO:0000256" key="4">
    <source>
        <dbReference type="ARBA" id="ARBA00022692"/>
    </source>
</evidence>
<gene>
    <name evidence="15" type="ORF">AMJ39_01070</name>
</gene>
<dbReference type="InterPro" id="IPR039426">
    <property type="entry name" value="TonB-dep_rcpt-like"/>
</dbReference>
<evidence type="ECO:0000256" key="10">
    <source>
        <dbReference type="PROSITE-ProRule" id="PRU01360"/>
    </source>
</evidence>
<dbReference type="InterPro" id="IPR036942">
    <property type="entry name" value="Beta-barrel_TonB_sf"/>
</dbReference>
<reference evidence="15 16" key="1">
    <citation type="journal article" date="2015" name="Microbiome">
        <title>Genomic resolution of linkages in carbon, nitrogen, and sulfur cycling among widespread estuary sediment bacteria.</title>
        <authorList>
            <person name="Baker B.J."/>
            <person name="Lazar C.S."/>
            <person name="Teske A.P."/>
            <person name="Dick G.J."/>
        </authorList>
    </citation>
    <scope>NUCLEOTIDE SEQUENCE [LARGE SCALE GENOMIC DNA]</scope>
    <source>
        <strain evidence="15">DG_24</strain>
    </source>
</reference>
<keyword evidence="9 10" id="KW-0998">Cell outer membrane</keyword>
<evidence type="ECO:0000313" key="16">
    <source>
        <dbReference type="Proteomes" id="UP000052008"/>
    </source>
</evidence>
<keyword evidence="4 10" id="KW-0812">Transmembrane</keyword>